<comment type="caution">
    <text evidence="2">The sequence shown here is derived from an EMBL/GenBank/DDBJ whole genome shotgun (WGS) entry which is preliminary data.</text>
</comment>
<protein>
    <submittedName>
        <fullName evidence="2">Outer membrane usher protein</fullName>
    </submittedName>
</protein>
<dbReference type="AlphaFoldDB" id="A0A562NSY5"/>
<evidence type="ECO:0000259" key="1">
    <source>
        <dbReference type="Pfam" id="PF13953"/>
    </source>
</evidence>
<reference evidence="2 3" key="1">
    <citation type="journal article" date="2015" name="Stand. Genomic Sci.">
        <title>Genomic Encyclopedia of Bacterial and Archaeal Type Strains, Phase III: the genomes of soil and plant-associated and newly described type strains.</title>
        <authorList>
            <person name="Whitman W.B."/>
            <person name="Woyke T."/>
            <person name="Klenk H.P."/>
            <person name="Zhou Y."/>
            <person name="Lilburn T.G."/>
            <person name="Beck B.J."/>
            <person name="De Vos P."/>
            <person name="Vandamme P."/>
            <person name="Eisen J.A."/>
            <person name="Garrity G."/>
            <person name="Hugenholtz P."/>
            <person name="Kyrpides N.C."/>
        </authorList>
    </citation>
    <scope>NUCLEOTIDE SEQUENCE [LARGE SCALE GENOMIC DNA]</scope>
    <source>
        <strain evidence="2 3">CGMCC 1.2546</strain>
    </source>
</reference>
<dbReference type="InterPro" id="IPR025949">
    <property type="entry name" value="PapC-like_C"/>
</dbReference>
<name>A0A562NSY5_9HYPH</name>
<dbReference type="GO" id="GO:0009297">
    <property type="term" value="P:pilus assembly"/>
    <property type="evidence" value="ECO:0007669"/>
    <property type="project" value="InterPro"/>
</dbReference>
<sequence>MLPHALRAASASFLMSIGLVALHGSKVFAESIPSAAGVGAAATPVSASRDLQLEVFINGTSTDLIAAFRQDADGTLAIEPDQLRNVGIKPDEEAIRPDGLVDIAKLPRVSAEFDETAQTIHFTVEYDARSARVIDAHERDRDETPTADPQSSLGALMNYTLFASTGGDGVDDMWAFEGASGWFEGRVFSPFGVLASSYIASSSPDEPYGSTRLDTTWSYSSPKWLTTFRAGDVITGGLSWTRPTRLGGVQIQRNFGLRPDLVTMPLPELSGSAAVPSTVDIYVNNARRLSQQVPTGPFQITNLPVVTGSGTARVVVRDALGRETVSETPFFASSDLLASGFWDYSAEAGFARRFYGVESGDYDGRFMASGTLRYGLTDWLTFEGHAEGGGGLVNGGAGAVFGLGQYGVGSFAAAASSYGGQTGFQVAGGIELQLWDIHFFARTQRTFGDYNDIAAVTVDPLPPLLPDDDFHSAAPPRVLDQVSVSVPLKFDPSSLNFSYTQLKTAEGEKSRILGLSLNRPFGNGASFFATAFTDLEDEDSFGAFAGISIPLGNDIYASAGVSSDSDGTAVTADLVKSENAEIGSVGWRLRDTEGAYRDRAASVSYRAPFARFEAGVQQYEDQFRATAQADGSVVFAGRDVFFSNRIDDAFTVVDAGVPDIDVQYENRPAGRTNRRGKLLVPDLRSYEPNQITIDPTNLPVDATVAGTREVTVPADRSGTVVKFDVEAGAQNALVTLRDESGEFLETGAAGQVEEGDSEGFVVGYEGQAYITGLGPQNRIVVDQPTRGRCAAEFDFEPREGEQVAIPNAVCRPIE</sequence>
<feature type="domain" description="PapC-like C-terminal" evidence="1">
    <location>
        <begin position="733"/>
        <end position="796"/>
    </location>
</feature>
<dbReference type="OrthoDB" id="8587at2"/>
<dbReference type="EMBL" id="VLKT01000019">
    <property type="protein sequence ID" value="TWI35314.1"/>
    <property type="molecule type" value="Genomic_DNA"/>
</dbReference>
<dbReference type="Pfam" id="PF00577">
    <property type="entry name" value="Usher"/>
    <property type="match status" value="1"/>
</dbReference>
<keyword evidence="3" id="KW-1185">Reference proteome</keyword>
<gene>
    <name evidence="2" type="ORF">IQ26_03294</name>
</gene>
<dbReference type="InterPro" id="IPR042186">
    <property type="entry name" value="FimD_plug_dom"/>
</dbReference>
<dbReference type="Proteomes" id="UP000317122">
    <property type="component" value="Unassembled WGS sequence"/>
</dbReference>
<dbReference type="Gene3D" id="2.60.40.2610">
    <property type="entry name" value="Outer membrane usher protein FimD, plug domain"/>
    <property type="match status" value="1"/>
</dbReference>
<accession>A0A562NSY5</accession>
<dbReference type="Gene3D" id="2.60.40.3110">
    <property type="match status" value="1"/>
</dbReference>
<dbReference type="PANTHER" id="PTHR30451">
    <property type="entry name" value="OUTER MEMBRANE USHER PROTEIN"/>
    <property type="match status" value="1"/>
</dbReference>
<dbReference type="GO" id="GO:0015473">
    <property type="term" value="F:fimbrial usher porin activity"/>
    <property type="evidence" value="ECO:0007669"/>
    <property type="project" value="InterPro"/>
</dbReference>
<dbReference type="InterPro" id="IPR043142">
    <property type="entry name" value="PapC-like_C_sf"/>
</dbReference>
<dbReference type="Pfam" id="PF13953">
    <property type="entry name" value="PapC_C"/>
    <property type="match status" value="1"/>
</dbReference>
<dbReference type="PANTHER" id="PTHR30451:SF5">
    <property type="entry name" value="SLR0019 PROTEIN"/>
    <property type="match status" value="1"/>
</dbReference>
<proteinExistence type="predicted"/>
<dbReference type="GO" id="GO:0009279">
    <property type="term" value="C:cell outer membrane"/>
    <property type="evidence" value="ECO:0007669"/>
    <property type="project" value="TreeGrafter"/>
</dbReference>
<dbReference type="InterPro" id="IPR000015">
    <property type="entry name" value="Fimb_usher"/>
</dbReference>
<evidence type="ECO:0000313" key="3">
    <source>
        <dbReference type="Proteomes" id="UP000317122"/>
    </source>
</evidence>
<dbReference type="Gene3D" id="2.60.40.2070">
    <property type="match status" value="1"/>
</dbReference>
<evidence type="ECO:0000313" key="2">
    <source>
        <dbReference type="EMBL" id="TWI35314.1"/>
    </source>
</evidence>
<organism evidence="2 3">
    <name type="scientific">Mesorhizobium tianshanense</name>
    <dbReference type="NCBI Taxonomy" id="39844"/>
    <lineage>
        <taxon>Bacteria</taxon>
        <taxon>Pseudomonadati</taxon>
        <taxon>Pseudomonadota</taxon>
        <taxon>Alphaproteobacteria</taxon>
        <taxon>Hyphomicrobiales</taxon>
        <taxon>Phyllobacteriaceae</taxon>
        <taxon>Mesorhizobium</taxon>
    </lineage>
</organism>